<sequence length="189" mass="20224">MEKTAGYLAGLLFAAALTGCSEDGSEAVSEAEPIKSSAEMVTSFESTEEMQTEADVIVEGEVQAQEVVVHGDLPFTISEIAVMEGFKGEFKAGDTIRVLETGGTYQPEGKDGEALPETDFALSSAGVMETGEQFFLFLRPFTGPQTEGAFIPLGAYQGKFLIEGQEVRSQENGEALLEQTAAAFREMLK</sequence>
<organism evidence="1 2">
    <name type="scientific">Planococcus lenghuensis</name>
    <dbReference type="NCBI Taxonomy" id="2213202"/>
    <lineage>
        <taxon>Bacteria</taxon>
        <taxon>Bacillati</taxon>
        <taxon>Bacillota</taxon>
        <taxon>Bacilli</taxon>
        <taxon>Bacillales</taxon>
        <taxon>Caryophanaceae</taxon>
        <taxon>Planococcus</taxon>
    </lineage>
</organism>
<dbReference type="RefSeq" id="WP_077588980.1">
    <property type="nucleotide sequence ID" value="NZ_CP019640.1"/>
</dbReference>
<dbReference type="EMBL" id="CP019640">
    <property type="protein sequence ID" value="AQQ53097.1"/>
    <property type="molecule type" value="Genomic_DNA"/>
</dbReference>
<gene>
    <name evidence="1" type="ORF">B0X71_08315</name>
</gene>
<dbReference type="AlphaFoldDB" id="A0A1Q2KZ69"/>
<accession>A0A1Q2KZ69</accession>
<evidence type="ECO:0008006" key="3">
    <source>
        <dbReference type="Google" id="ProtNLM"/>
    </source>
</evidence>
<evidence type="ECO:0000313" key="1">
    <source>
        <dbReference type="EMBL" id="AQQ53097.1"/>
    </source>
</evidence>
<protein>
    <recommendedName>
        <fullName evidence="3">Lipoprotein</fullName>
    </recommendedName>
</protein>
<dbReference type="OrthoDB" id="2989577at2"/>
<dbReference type="KEGG" id="pmar:B0X71_08315"/>
<keyword evidence="2" id="KW-1185">Reference proteome</keyword>
<evidence type="ECO:0000313" key="2">
    <source>
        <dbReference type="Proteomes" id="UP000188184"/>
    </source>
</evidence>
<reference evidence="1 2" key="1">
    <citation type="submission" date="2017-02" db="EMBL/GenBank/DDBJ databases">
        <title>The complete genomic sequence of a novel cold adapted crude oil-degrading bacterium Planococcus qaidamina Y42.</title>
        <authorList>
            <person name="Yang R."/>
        </authorList>
    </citation>
    <scope>NUCLEOTIDE SEQUENCE [LARGE SCALE GENOMIC DNA]</scope>
    <source>
        <strain evidence="1 2">Y42</strain>
    </source>
</reference>
<proteinExistence type="predicted"/>
<dbReference type="PROSITE" id="PS51257">
    <property type="entry name" value="PROKAR_LIPOPROTEIN"/>
    <property type="match status" value="1"/>
</dbReference>
<name>A0A1Q2KZ69_9BACL</name>
<dbReference type="Proteomes" id="UP000188184">
    <property type="component" value="Chromosome"/>
</dbReference>